<feature type="chain" id="PRO_5034524830" evidence="1">
    <location>
        <begin position="28"/>
        <end position="472"/>
    </location>
</feature>
<name>A0A8H3ANU5_9AGAM</name>
<gene>
    <name evidence="2" type="ORF">RDB_LOCUS63964</name>
</gene>
<proteinExistence type="predicted"/>
<dbReference type="Pfam" id="PF15892">
    <property type="entry name" value="BNR_4"/>
    <property type="match status" value="1"/>
</dbReference>
<dbReference type="SUPFAM" id="SSF110296">
    <property type="entry name" value="Oligoxyloglucan reducing end-specific cellobiohydrolase"/>
    <property type="match status" value="1"/>
</dbReference>
<accession>A0A8H3ANU5</accession>
<feature type="signal peptide" evidence="1">
    <location>
        <begin position="1"/>
        <end position="27"/>
    </location>
</feature>
<reference evidence="2" key="1">
    <citation type="submission" date="2021-01" db="EMBL/GenBank/DDBJ databases">
        <authorList>
            <person name="Kaushik A."/>
        </authorList>
    </citation>
    <scope>NUCLEOTIDE SEQUENCE</scope>
    <source>
        <strain evidence="2">AG2-2IIIB</strain>
    </source>
</reference>
<keyword evidence="1" id="KW-0732">Signal</keyword>
<dbReference type="Proteomes" id="UP000663843">
    <property type="component" value="Unassembled WGS sequence"/>
</dbReference>
<organism evidence="2 3">
    <name type="scientific">Rhizoctonia solani</name>
    <dbReference type="NCBI Taxonomy" id="456999"/>
    <lineage>
        <taxon>Eukaryota</taxon>
        <taxon>Fungi</taxon>
        <taxon>Dikarya</taxon>
        <taxon>Basidiomycota</taxon>
        <taxon>Agaricomycotina</taxon>
        <taxon>Agaricomycetes</taxon>
        <taxon>Cantharellales</taxon>
        <taxon>Ceratobasidiaceae</taxon>
        <taxon>Rhizoctonia</taxon>
    </lineage>
</organism>
<sequence>MDLSIMRALGVGIWALLALIIPCLVVAAPTVTRQSSTQLDAQGIFFVSYDGLVNVESFQQSGVVTYNGYQYAGWYTSTRYAILARRQLPSGSWSTLQLPHQLSVNDSHNVIAIGISPSDGRIHIAMDTHSTVLYYVKSVANLAGSPGSFSWTVSQFGAVQNTLDGLSVTSQFTYPQFLATPDNRLQLFYRSAVSGNGVAQFAEYDGASWTNLGGYTSATGSYTYNGATSTARNLYINGVTYSSTGRLHTSGTWRENNGGVLCASGGLTNHDTIWLYSEDRGRTWYNNGGTKVATTGSSTVSVTTSGIIVDSLDPNHGLMNQESQTVDSANQPHVIISYVPGRFTQCVQSYAADRIAYARPFHLYRSSNGTWTKVEIPFALGSSGRSQIVMDASDNVYVILPFLKIVTASKSSGWTDWTLAYDGVAAGLNAFGEVTVDRPRVKSEGVLSVLYQVKSSGTTPSAVMVADFKLNG</sequence>
<evidence type="ECO:0000313" key="2">
    <source>
        <dbReference type="EMBL" id="CAE6430831.1"/>
    </source>
</evidence>
<evidence type="ECO:0000313" key="3">
    <source>
        <dbReference type="Proteomes" id="UP000663843"/>
    </source>
</evidence>
<evidence type="ECO:0000256" key="1">
    <source>
        <dbReference type="SAM" id="SignalP"/>
    </source>
</evidence>
<dbReference type="AlphaFoldDB" id="A0A8H3ANU5"/>
<protein>
    <submittedName>
        <fullName evidence="2">Uncharacterized protein</fullName>
    </submittedName>
</protein>
<comment type="caution">
    <text evidence="2">The sequence shown here is derived from an EMBL/GenBank/DDBJ whole genome shotgun (WGS) entry which is preliminary data.</text>
</comment>
<dbReference type="EMBL" id="CAJMWT010002050">
    <property type="protein sequence ID" value="CAE6430831.1"/>
    <property type="molecule type" value="Genomic_DNA"/>
</dbReference>